<feature type="transmembrane region" description="Helical" evidence="7">
    <location>
        <begin position="131"/>
        <end position="148"/>
    </location>
</feature>
<feature type="transmembrane region" description="Helical" evidence="7">
    <location>
        <begin position="15"/>
        <end position="39"/>
    </location>
</feature>
<gene>
    <name evidence="9" type="ORF">SLS53_005329</name>
</gene>
<dbReference type="PANTHER" id="PTHR33048:SF157">
    <property type="entry name" value="INTEGRAL MEMBRANE PROTEIN"/>
    <property type="match status" value="1"/>
</dbReference>
<sequence length="300" mass="33262">MKVDLQTDDWLCIPAWVLAALVIFWMGANFCVKLIMLFFYRRIFVGRVFNICNWILIGSSVLWFVYAILSWLLYCGKNFEANFEGGWLVCPLWGFEIQMGVFALDSFIDLCLLVLPIPFVWRLQLDLKRKIAITIVFIIGGFAFVAGLNNTIIQLVYLTEPSLASEGGGANFFQGSSLLFSNWPAIEVGVGLLASNLPHLSFRLAHALAQALPRALRISLNSLRNAAAAISLHSPRHSQGSGNRGTNRYDAPEQGAESSQSLHPELAGRHEEHTKGTGSSKQSFAQSAQSIELRDLEANK</sequence>
<feature type="transmembrane region" description="Helical" evidence="7">
    <location>
        <begin position="51"/>
        <end position="74"/>
    </location>
</feature>
<keyword evidence="4 7" id="KW-0472">Membrane</keyword>
<feature type="domain" description="Rhodopsin" evidence="8">
    <location>
        <begin position="16"/>
        <end position="201"/>
    </location>
</feature>
<dbReference type="GO" id="GO:0016020">
    <property type="term" value="C:membrane"/>
    <property type="evidence" value="ECO:0007669"/>
    <property type="project" value="UniProtKB-SubCell"/>
</dbReference>
<dbReference type="InterPro" id="IPR049326">
    <property type="entry name" value="Rhodopsin_dom_fungi"/>
</dbReference>
<comment type="similarity">
    <text evidence="5">Belongs to the SAT4 family.</text>
</comment>
<evidence type="ECO:0000256" key="5">
    <source>
        <dbReference type="ARBA" id="ARBA00038359"/>
    </source>
</evidence>
<feature type="compositionally biased region" description="Low complexity" evidence="6">
    <location>
        <begin position="279"/>
        <end position="290"/>
    </location>
</feature>
<keyword evidence="3 7" id="KW-1133">Transmembrane helix</keyword>
<reference evidence="9 10" key="1">
    <citation type="journal article" date="2023" name="PLoS ONE">
        <title>Cytospora paraplurivora sp. nov. isolated from orchards with fruit tree decline syndrome in Ontario, Canada.</title>
        <authorList>
            <person name="Ilyukhin E."/>
            <person name="Nguyen H.D.T."/>
            <person name="Castle A.J."/>
            <person name="Ellouze W."/>
        </authorList>
    </citation>
    <scope>NUCLEOTIDE SEQUENCE [LARGE SCALE GENOMIC DNA]</scope>
    <source>
        <strain evidence="9 10">FDS-564</strain>
    </source>
</reference>
<dbReference type="PANTHER" id="PTHR33048">
    <property type="entry name" value="PTH11-LIKE INTEGRAL MEMBRANE PROTEIN (AFU_ORTHOLOGUE AFUA_5G11245)"/>
    <property type="match status" value="1"/>
</dbReference>
<organism evidence="9 10">
    <name type="scientific">Cytospora paraplurivora</name>
    <dbReference type="NCBI Taxonomy" id="2898453"/>
    <lineage>
        <taxon>Eukaryota</taxon>
        <taxon>Fungi</taxon>
        <taxon>Dikarya</taxon>
        <taxon>Ascomycota</taxon>
        <taxon>Pezizomycotina</taxon>
        <taxon>Sordariomycetes</taxon>
        <taxon>Sordariomycetidae</taxon>
        <taxon>Diaporthales</taxon>
        <taxon>Cytosporaceae</taxon>
        <taxon>Cytospora</taxon>
    </lineage>
</organism>
<keyword evidence="10" id="KW-1185">Reference proteome</keyword>
<evidence type="ECO:0000256" key="7">
    <source>
        <dbReference type="SAM" id="Phobius"/>
    </source>
</evidence>
<dbReference type="Pfam" id="PF20684">
    <property type="entry name" value="Fung_rhodopsin"/>
    <property type="match status" value="1"/>
</dbReference>
<comment type="caution">
    <text evidence="9">The sequence shown here is derived from an EMBL/GenBank/DDBJ whole genome shotgun (WGS) entry which is preliminary data.</text>
</comment>
<keyword evidence="2 7" id="KW-0812">Transmembrane</keyword>
<evidence type="ECO:0000259" key="8">
    <source>
        <dbReference type="Pfam" id="PF20684"/>
    </source>
</evidence>
<evidence type="ECO:0000256" key="4">
    <source>
        <dbReference type="ARBA" id="ARBA00023136"/>
    </source>
</evidence>
<proteinExistence type="inferred from homology"/>
<evidence type="ECO:0000256" key="2">
    <source>
        <dbReference type="ARBA" id="ARBA00022692"/>
    </source>
</evidence>
<evidence type="ECO:0000313" key="9">
    <source>
        <dbReference type="EMBL" id="KAK7740486.1"/>
    </source>
</evidence>
<dbReference type="AlphaFoldDB" id="A0AAN9YF64"/>
<feature type="region of interest" description="Disordered" evidence="6">
    <location>
        <begin position="231"/>
        <end position="300"/>
    </location>
</feature>
<comment type="subcellular location">
    <subcellularLocation>
        <location evidence="1">Membrane</location>
        <topology evidence="1">Multi-pass membrane protein</topology>
    </subcellularLocation>
</comment>
<name>A0AAN9YF64_9PEZI</name>
<dbReference type="InterPro" id="IPR052337">
    <property type="entry name" value="SAT4-like"/>
</dbReference>
<evidence type="ECO:0000256" key="1">
    <source>
        <dbReference type="ARBA" id="ARBA00004141"/>
    </source>
</evidence>
<dbReference type="EMBL" id="JAJSPL020000020">
    <property type="protein sequence ID" value="KAK7740486.1"/>
    <property type="molecule type" value="Genomic_DNA"/>
</dbReference>
<evidence type="ECO:0000256" key="6">
    <source>
        <dbReference type="SAM" id="MobiDB-lite"/>
    </source>
</evidence>
<feature type="compositionally biased region" description="Basic and acidic residues" evidence="6">
    <location>
        <begin position="266"/>
        <end position="275"/>
    </location>
</feature>
<evidence type="ECO:0000313" key="10">
    <source>
        <dbReference type="Proteomes" id="UP001320245"/>
    </source>
</evidence>
<dbReference type="Proteomes" id="UP001320245">
    <property type="component" value="Unassembled WGS sequence"/>
</dbReference>
<feature type="transmembrane region" description="Helical" evidence="7">
    <location>
        <begin position="97"/>
        <end position="119"/>
    </location>
</feature>
<evidence type="ECO:0000256" key="3">
    <source>
        <dbReference type="ARBA" id="ARBA00022989"/>
    </source>
</evidence>
<accession>A0AAN9YF64</accession>
<feature type="compositionally biased region" description="Polar residues" evidence="6">
    <location>
        <begin position="237"/>
        <end position="246"/>
    </location>
</feature>
<protein>
    <recommendedName>
        <fullName evidence="8">Rhodopsin domain-containing protein</fullName>
    </recommendedName>
</protein>